<protein>
    <submittedName>
        <fullName evidence="1">Uncharacterized protein</fullName>
    </submittedName>
</protein>
<dbReference type="Proteomes" id="UP000792671">
    <property type="component" value="Genome"/>
</dbReference>
<dbReference type="OrthoDB" id="9472at10239"/>
<evidence type="ECO:0000313" key="1">
    <source>
        <dbReference type="EMBL" id="CCU56268.1"/>
    </source>
</evidence>
<organism evidence="1 2">
    <name type="scientific">Mythimna separata entomopoxvirus 'L'</name>
    <dbReference type="NCBI Taxonomy" id="1293572"/>
    <lineage>
        <taxon>Viruses</taxon>
        <taxon>Varidnaviria</taxon>
        <taxon>Bamfordvirae</taxon>
        <taxon>Nucleocytoviricota</taxon>
        <taxon>Pokkesviricetes</taxon>
        <taxon>Chitovirales</taxon>
        <taxon>Poxviridae</taxon>
        <taxon>Entomopoxvirinae</taxon>
        <taxon>Betaentomopoxvirus</taxon>
        <taxon>Betaentomopoxvirus mseparata</taxon>
        <taxon>Mythimna separata entomopoxvirus</taxon>
    </lineage>
</organism>
<reference evidence="1 2" key="1">
    <citation type="journal article" date="2013" name="J. Virol.">
        <title>New Insights into the Evolution of Entomopoxvirinae from the Complete Genome Sequences of Four Entomopoxviruses Infecting Adoxophyes honmai, Choristoneura biennis, Choristoneura rosaceana, and Mythimna separata.</title>
        <authorList>
            <person name="Theze J."/>
            <person name="Takatsuka J."/>
            <person name="Li Z."/>
            <person name="Gallais J."/>
            <person name="Doucet D."/>
            <person name="Arif B."/>
            <person name="Nakai M."/>
            <person name="Herniou E.A."/>
        </authorList>
    </citation>
    <scope>NUCLEOTIDE SEQUENCE [LARGE SCALE GENOMIC DNA]</scope>
</reference>
<gene>
    <name evidence="1" type="ORF">MYSEV_070</name>
</gene>
<proteinExistence type="predicted"/>
<dbReference type="KEGG" id="vg:15613692"/>
<evidence type="ECO:0000313" key="2">
    <source>
        <dbReference type="Proteomes" id="UP000792671"/>
    </source>
</evidence>
<dbReference type="RefSeq" id="YP_008003587.1">
    <property type="nucleotide sequence ID" value="NC_021246.1"/>
</dbReference>
<sequence>MPWSSRIESNKSIINTEYKILLVDINNIRNINICDNNIVINKNFPYYIIKYTDILSHKFFIEYINKSSVNTLNMYLLYDTQEQGLNTRGGYVSLMLMEIIEIPYNDKILSNTVSLQTIFMIYKFIYNSNIIKTNLYNYNIMIDNSIRIKKFDSILIKFLNSPSSQSDVMNSILLYRSFPIFNYIMYLNRKQFCNVTNPSFDFVFDNPNVLNTTCLNYMLTETSDIKDYISNIKHLVNMNLNILDYNLYVSDVTILTDNKINIIYNRLNGIINDQNTNILLEREEEDTSIDITINATDILNENSYNIVIEEIRLDYGKSYNDLYFNINQLLNLPSITPNRSIYEISISDKGLDKEILRNLRNKNNSITKDDIKRLLVRGLLRFYIEAFTCLLILSVNKESNRNMEFLSRYNELNIDITPDYITYDRISLINEIKMNILNDYYKYTINKDKFKLLYSSMGYASNIIENIYAYINPNQIDNNTEQADIVNNPEQINDRDLRYIIDLNNTNSILTKTVNVCYYKNLFISLYNNKFETQISLIKKFNNTITLMNTIKNNKNYPLYIFLLFSNINVKVLMEPLNNNICKSLDNIFSTKYCAYIRNT</sequence>
<dbReference type="EMBL" id="HF679134">
    <property type="protein sequence ID" value="CCU56268.1"/>
    <property type="molecule type" value="Genomic_DNA"/>
</dbReference>
<dbReference type="GeneID" id="15613692"/>
<accession>A0A916KQ63</accession>
<keyword evidence="2" id="KW-1185">Reference proteome</keyword>
<name>A0A916KQ63_9POXV</name>